<evidence type="ECO:0000256" key="3">
    <source>
        <dbReference type="ARBA" id="ARBA00011233"/>
    </source>
</evidence>
<protein>
    <recommendedName>
        <fullName evidence="14">Sulfotransferase domain-containing protein</fullName>
    </recommendedName>
</protein>
<dbReference type="GO" id="GO:0015012">
    <property type="term" value="P:heparan sulfate proteoglycan biosynthetic process"/>
    <property type="evidence" value="ECO:0007669"/>
    <property type="project" value="UniProtKB-ARBA"/>
</dbReference>
<sequence length="370" mass="42605">MVSACPRSFSIRPWMLFGVAGLLILGLVLFHLQAQIDTLNTSRLHLGATLLLIAKINYNICHFFPERDLSKLNSQRRKQQKLSSSELQFERDLVVIYNRVPKTGSTSFVGVAYDLCKANAFHVLHLNISANMHILTLPSQARLVQNVSDWREMRPAFFHGHLAFVDFQKFGTLLRPVYINVVRKPLDRLVSYYYFLRHGDDFRPHLVRRKHGDNVSFDECVQQNLEDCSPDNMWLQIPFFCGHAPSCWEKGNEWALQEAKKNLLEHYLVVGVTEQMDDFIALLEVTLPSMFHGAVQHFALSSKSHLRKTSQKADPLPQTVALIEKSKIWIMENEFYQFAVQQFSYSLKKAQAVGASGAQQTFFYEKIRPK</sequence>
<comment type="caution">
    <text evidence="12">The sequence shown here is derived from an EMBL/GenBank/DDBJ whole genome shotgun (WGS) entry which is preliminary data.</text>
</comment>
<evidence type="ECO:0000256" key="9">
    <source>
        <dbReference type="ARBA" id="ARBA00023136"/>
    </source>
</evidence>
<comment type="similarity">
    <text evidence="2">Belongs to the sulfotransferase 3 family.</text>
</comment>
<name>A0A8S1CCX3_9INSE</name>
<evidence type="ECO:0000313" key="12">
    <source>
        <dbReference type="EMBL" id="CAB3366864.1"/>
    </source>
</evidence>
<dbReference type="InterPro" id="IPR007734">
    <property type="entry name" value="Heparan_SO4_2-O-STrfase"/>
</dbReference>
<keyword evidence="6" id="KW-0735">Signal-anchor</keyword>
<reference evidence="12 13" key="1">
    <citation type="submission" date="2020-04" db="EMBL/GenBank/DDBJ databases">
        <authorList>
            <person name="Alioto T."/>
            <person name="Alioto T."/>
            <person name="Gomez Garrido J."/>
        </authorList>
    </citation>
    <scope>NUCLEOTIDE SEQUENCE [LARGE SCALE GENOMIC DNA]</scope>
</reference>
<keyword evidence="13" id="KW-1185">Reference proteome</keyword>
<keyword evidence="10" id="KW-1015">Disulfide bond</keyword>
<dbReference type="AlphaFoldDB" id="A0A8S1CCX3"/>
<dbReference type="OrthoDB" id="10019582at2759"/>
<keyword evidence="11" id="KW-0325">Glycoprotein</keyword>
<evidence type="ECO:0000256" key="1">
    <source>
        <dbReference type="ARBA" id="ARBA00004323"/>
    </source>
</evidence>
<evidence type="ECO:0000256" key="11">
    <source>
        <dbReference type="ARBA" id="ARBA00023180"/>
    </source>
</evidence>
<keyword evidence="9" id="KW-0472">Membrane</keyword>
<keyword evidence="7" id="KW-1133">Transmembrane helix</keyword>
<evidence type="ECO:0000256" key="8">
    <source>
        <dbReference type="ARBA" id="ARBA00023034"/>
    </source>
</evidence>
<dbReference type="InterPro" id="IPR005331">
    <property type="entry name" value="Sulfotransferase"/>
</dbReference>
<organism evidence="12 13">
    <name type="scientific">Cloeon dipterum</name>
    <dbReference type="NCBI Taxonomy" id="197152"/>
    <lineage>
        <taxon>Eukaryota</taxon>
        <taxon>Metazoa</taxon>
        <taxon>Ecdysozoa</taxon>
        <taxon>Arthropoda</taxon>
        <taxon>Hexapoda</taxon>
        <taxon>Insecta</taxon>
        <taxon>Pterygota</taxon>
        <taxon>Palaeoptera</taxon>
        <taxon>Ephemeroptera</taxon>
        <taxon>Pisciforma</taxon>
        <taxon>Baetidae</taxon>
        <taxon>Cloeon</taxon>
    </lineage>
</organism>
<dbReference type="InterPro" id="IPR027417">
    <property type="entry name" value="P-loop_NTPase"/>
</dbReference>
<keyword evidence="4" id="KW-0808">Transferase</keyword>
<evidence type="ECO:0008006" key="14">
    <source>
        <dbReference type="Google" id="ProtNLM"/>
    </source>
</evidence>
<proteinExistence type="inferred from homology"/>
<evidence type="ECO:0000256" key="7">
    <source>
        <dbReference type="ARBA" id="ARBA00022989"/>
    </source>
</evidence>
<accession>A0A8S1CCX3</accession>
<dbReference type="Pfam" id="PF03567">
    <property type="entry name" value="Sulfotransfer_2"/>
    <property type="match status" value="1"/>
</dbReference>
<dbReference type="FunFam" id="3.40.50.300:FF:001418">
    <property type="entry name" value="Heparan sulfate 2-o-sulfotransferase"/>
    <property type="match status" value="1"/>
</dbReference>
<dbReference type="GO" id="GO:0000139">
    <property type="term" value="C:Golgi membrane"/>
    <property type="evidence" value="ECO:0007669"/>
    <property type="project" value="UniProtKB-SubCell"/>
</dbReference>
<dbReference type="PANTHER" id="PTHR12129:SF17">
    <property type="entry name" value="HEPARAN SULFATE 2-O-SULFOTRANSFERASE 1"/>
    <property type="match status" value="1"/>
</dbReference>
<dbReference type="GO" id="GO:0004394">
    <property type="term" value="F:heparan sulfate 2-sulfotransferase activity"/>
    <property type="evidence" value="ECO:0007669"/>
    <property type="project" value="TreeGrafter"/>
</dbReference>
<comment type="subunit">
    <text evidence="3">Homotrimer.</text>
</comment>
<dbReference type="Proteomes" id="UP000494165">
    <property type="component" value="Unassembled WGS sequence"/>
</dbReference>
<evidence type="ECO:0000256" key="10">
    <source>
        <dbReference type="ARBA" id="ARBA00023157"/>
    </source>
</evidence>
<dbReference type="PANTHER" id="PTHR12129">
    <property type="entry name" value="HEPARAN SULFATE 2-O-SULFOTRANSFERASE"/>
    <property type="match status" value="1"/>
</dbReference>
<evidence type="ECO:0000256" key="5">
    <source>
        <dbReference type="ARBA" id="ARBA00022692"/>
    </source>
</evidence>
<dbReference type="SUPFAM" id="SSF52540">
    <property type="entry name" value="P-loop containing nucleoside triphosphate hydrolases"/>
    <property type="match status" value="1"/>
</dbReference>
<evidence type="ECO:0000313" key="13">
    <source>
        <dbReference type="Proteomes" id="UP000494165"/>
    </source>
</evidence>
<keyword evidence="8" id="KW-0333">Golgi apparatus</keyword>
<evidence type="ECO:0000256" key="6">
    <source>
        <dbReference type="ARBA" id="ARBA00022968"/>
    </source>
</evidence>
<gene>
    <name evidence="12" type="ORF">CLODIP_2_CD13367</name>
</gene>
<keyword evidence="5" id="KW-0812">Transmembrane</keyword>
<comment type="subcellular location">
    <subcellularLocation>
        <location evidence="1">Golgi apparatus membrane</location>
        <topology evidence="1">Single-pass type II membrane protein</topology>
    </subcellularLocation>
</comment>
<dbReference type="EMBL" id="CADEPI010000027">
    <property type="protein sequence ID" value="CAB3366864.1"/>
    <property type="molecule type" value="Genomic_DNA"/>
</dbReference>
<dbReference type="Gene3D" id="3.40.50.300">
    <property type="entry name" value="P-loop containing nucleotide triphosphate hydrolases"/>
    <property type="match status" value="1"/>
</dbReference>
<evidence type="ECO:0000256" key="2">
    <source>
        <dbReference type="ARBA" id="ARBA00010569"/>
    </source>
</evidence>
<evidence type="ECO:0000256" key="4">
    <source>
        <dbReference type="ARBA" id="ARBA00022679"/>
    </source>
</evidence>